<organism evidence="4 5">
    <name type="scientific">Arachis hypogaea</name>
    <name type="common">Peanut</name>
    <dbReference type="NCBI Taxonomy" id="3818"/>
    <lineage>
        <taxon>Eukaryota</taxon>
        <taxon>Viridiplantae</taxon>
        <taxon>Streptophyta</taxon>
        <taxon>Embryophyta</taxon>
        <taxon>Tracheophyta</taxon>
        <taxon>Spermatophyta</taxon>
        <taxon>Magnoliopsida</taxon>
        <taxon>eudicotyledons</taxon>
        <taxon>Gunneridae</taxon>
        <taxon>Pentapetalae</taxon>
        <taxon>rosids</taxon>
        <taxon>fabids</taxon>
        <taxon>Fabales</taxon>
        <taxon>Fabaceae</taxon>
        <taxon>Papilionoideae</taxon>
        <taxon>50 kb inversion clade</taxon>
        <taxon>dalbergioids sensu lato</taxon>
        <taxon>Dalbergieae</taxon>
        <taxon>Pterocarpus clade</taxon>
        <taxon>Arachis</taxon>
    </lineage>
</organism>
<sequence length="785" mass="90835">MSGIFTDTEMNEQYQEDDDFNQQEELVTDQDMMDEQNEFEQDFRDIITEGAFFSESDTSDYIVEAAYAVDSVQDITSVKFSENFAEKIGKYHFSTLQLAFDFYMKYSKSKGFSARKSKTFKNSSGDIYRQLFVCHRQGFRMEKYYTMEKRKKEPRLETRTGCEARMDVKFVPESGRWHIFYFSDEHNHDLLDTQFSAMLPAHRKMSEADIMQMMNMLKSGISTSQIFSLLASQAGGYEFVGYGPRDMYNKIARERRQIPGDATRVLKKLEDMRLKDPQLYFKACHDSRGLLRNLFWSDGISQLDYRLFGDVIAFDATYKKNKYSCPLVIFSGVNHHNQTTVFAAALIADETTDTYVWLLRQLMFAMRGKTPTSIITDGAMAIRNAVRDVFPEVRHRLCAWHLIRNATSNVGNPSFTSKFRKIMTGDYEIPVFKRKWVQLIEEFGIEDKPWVINMYEEKHMWATAYLRGKFFAGFRTTSRCEGLHSVVGRYVGSRYDLTSFVEHFQRCVAHMRFNEFSADYESTRGVPVMQTCIELLERYAAELYTHEIFLFFRPFLSRAGSMRVLNIDNNDDCIKYIVCKHGRPDFTWTVDFRQEEMIFMCTCLRMESFGIPCEHIVKVLVDRDIREIPQSLVLDRWTKKVKSALNDPSGFTRDAVVISRQSALVEFSKQLAAVAAKVPERYEETRDLIMGLYSLYKAADEGDNQPHSGVARSINPYVHPTTGGSGQPSKRKKRQRCSVCQMEGHKKTTCPWQKDIDNNVLENEAIGSDDGDMCTEATAELDSDS</sequence>
<gene>
    <name evidence="4" type="ORF">Ahy_B01g051786</name>
</gene>
<reference evidence="4 5" key="1">
    <citation type="submission" date="2019-01" db="EMBL/GenBank/DDBJ databases">
        <title>Sequencing of cultivated peanut Arachis hypogaea provides insights into genome evolution and oil improvement.</title>
        <authorList>
            <person name="Chen X."/>
        </authorList>
    </citation>
    <scope>NUCLEOTIDE SEQUENCE [LARGE SCALE GENOMIC DNA]</scope>
    <source>
        <strain evidence="5">cv. Fuhuasheng</strain>
        <tissue evidence="4">Leaves</tissue>
    </source>
</reference>
<evidence type="ECO:0000256" key="2">
    <source>
        <dbReference type="SAM" id="MobiDB-lite"/>
    </source>
</evidence>
<dbReference type="GO" id="GO:0008270">
    <property type="term" value="F:zinc ion binding"/>
    <property type="evidence" value="ECO:0007669"/>
    <property type="project" value="UniProtKB-KW"/>
</dbReference>
<evidence type="ECO:0000259" key="3">
    <source>
        <dbReference type="PROSITE" id="PS50966"/>
    </source>
</evidence>
<keyword evidence="1" id="KW-0479">Metal-binding</keyword>
<evidence type="ECO:0000256" key="1">
    <source>
        <dbReference type="PROSITE-ProRule" id="PRU00325"/>
    </source>
</evidence>
<protein>
    <recommendedName>
        <fullName evidence="3">SWIM-type domain-containing protein</fullName>
    </recommendedName>
</protein>
<keyword evidence="1" id="KW-0862">Zinc</keyword>
<dbReference type="Proteomes" id="UP000289738">
    <property type="component" value="Chromosome B01"/>
</dbReference>
<evidence type="ECO:0000313" key="5">
    <source>
        <dbReference type="Proteomes" id="UP000289738"/>
    </source>
</evidence>
<feature type="domain" description="SWIM-type" evidence="3">
    <location>
        <begin position="586"/>
        <end position="624"/>
    </location>
</feature>
<dbReference type="Pfam" id="PF04434">
    <property type="entry name" value="SWIM"/>
    <property type="match status" value="1"/>
</dbReference>
<dbReference type="AlphaFoldDB" id="A0A445AMS1"/>
<proteinExistence type="predicted"/>
<feature type="region of interest" description="Disordered" evidence="2">
    <location>
        <begin position="704"/>
        <end position="736"/>
    </location>
</feature>
<dbReference type="Pfam" id="PF03101">
    <property type="entry name" value="FAR1"/>
    <property type="match status" value="1"/>
</dbReference>
<dbReference type="EMBL" id="SDMP01000011">
    <property type="protein sequence ID" value="RYR27747.1"/>
    <property type="molecule type" value="Genomic_DNA"/>
</dbReference>
<dbReference type="Pfam" id="PF10551">
    <property type="entry name" value="MULE"/>
    <property type="match status" value="1"/>
</dbReference>
<dbReference type="PROSITE" id="PS50966">
    <property type="entry name" value="ZF_SWIM"/>
    <property type="match status" value="1"/>
</dbReference>
<keyword evidence="5" id="KW-1185">Reference proteome</keyword>
<feature type="compositionally biased region" description="Acidic residues" evidence="2">
    <location>
        <begin position="767"/>
        <end position="785"/>
    </location>
</feature>
<feature type="region of interest" description="Disordered" evidence="2">
    <location>
        <begin position="1"/>
        <end position="20"/>
    </location>
</feature>
<dbReference type="PANTHER" id="PTHR47718:SF15">
    <property type="entry name" value="PROTEIN FAR1-RELATED SEQUENCE 5-LIKE"/>
    <property type="match status" value="1"/>
</dbReference>
<dbReference type="PANTHER" id="PTHR47718">
    <property type="entry name" value="OS01G0519700 PROTEIN"/>
    <property type="match status" value="1"/>
</dbReference>
<keyword evidence="1" id="KW-0863">Zinc-finger</keyword>
<dbReference type="OrthoDB" id="1749428at2759"/>
<feature type="region of interest" description="Disordered" evidence="2">
    <location>
        <begin position="764"/>
        <end position="785"/>
    </location>
</feature>
<dbReference type="InterPro" id="IPR004330">
    <property type="entry name" value="FAR1_DNA_bnd_dom"/>
</dbReference>
<evidence type="ECO:0000313" key="4">
    <source>
        <dbReference type="EMBL" id="RYR27747.1"/>
    </source>
</evidence>
<dbReference type="STRING" id="3818.A0A445AMS1"/>
<accession>A0A445AMS1</accession>
<dbReference type="InterPro" id="IPR007527">
    <property type="entry name" value="Znf_SWIM"/>
</dbReference>
<comment type="caution">
    <text evidence="4">The sequence shown here is derived from an EMBL/GenBank/DDBJ whole genome shotgun (WGS) entry which is preliminary data.</text>
</comment>
<dbReference type="InterPro" id="IPR018289">
    <property type="entry name" value="MULE_transposase_dom"/>
</dbReference>
<name>A0A445AMS1_ARAHY</name>